<accession>A0A1Y0AYW7</accession>
<dbReference type="EMBL" id="KY774314">
    <property type="protein sequence ID" value="ART30348.1"/>
    <property type="molecule type" value="Genomic_DNA"/>
</dbReference>
<proteinExistence type="predicted"/>
<organism evidence="1">
    <name type="scientific">Utricularia reniformis</name>
    <dbReference type="NCBI Taxonomy" id="192314"/>
    <lineage>
        <taxon>Eukaryota</taxon>
        <taxon>Viridiplantae</taxon>
        <taxon>Streptophyta</taxon>
        <taxon>Embryophyta</taxon>
        <taxon>Tracheophyta</taxon>
        <taxon>Spermatophyta</taxon>
        <taxon>Magnoliopsida</taxon>
        <taxon>eudicotyledons</taxon>
        <taxon>Gunneridae</taxon>
        <taxon>Pentapetalae</taxon>
        <taxon>asterids</taxon>
        <taxon>lamiids</taxon>
        <taxon>Lamiales</taxon>
        <taxon>Lentibulariaceae</taxon>
        <taxon>Utricularia</taxon>
    </lineage>
</organism>
<gene>
    <name evidence="1" type="ORF">AEK19_MT1108</name>
</gene>
<geneLocation type="mitochondrion" evidence="1"/>
<dbReference type="AlphaFoldDB" id="A0A1Y0AYW7"/>
<evidence type="ECO:0000313" key="1">
    <source>
        <dbReference type="EMBL" id="ART30348.1"/>
    </source>
</evidence>
<sequence>MFWGKSTSVLDFSDLLIKSNRSSTRLFSDTYLAWRSRIYFIVGNSRFSEAKWSTERSLTERGSAGAAPKHYQGFQTFRTRASASE</sequence>
<reference evidence="1" key="1">
    <citation type="submission" date="2017-03" db="EMBL/GenBank/DDBJ databases">
        <title>The mitochondrial genome of the carnivorous plant Utricularia reniformis (Lentibulariaceae): structure, comparative analysis and evolutionary landmarks.</title>
        <authorList>
            <person name="Silva S.R."/>
            <person name="Alvarenga D.O."/>
            <person name="Michael T.P."/>
            <person name="Miranda V.F.O."/>
            <person name="Varani A.M."/>
        </authorList>
    </citation>
    <scope>NUCLEOTIDE SEQUENCE</scope>
</reference>
<name>A0A1Y0AYW7_9LAMI</name>
<keyword evidence="1" id="KW-0496">Mitochondrion</keyword>
<protein>
    <submittedName>
        <fullName evidence="1">Uncharacterized protein</fullName>
    </submittedName>
</protein>